<keyword evidence="4" id="KW-1185">Reference proteome</keyword>
<feature type="signal peptide" evidence="1">
    <location>
        <begin position="1"/>
        <end position="26"/>
    </location>
</feature>
<gene>
    <name evidence="3" type="ORF">SAMN05444002_2157</name>
</gene>
<feature type="domain" description="DUF2147" evidence="2">
    <location>
        <begin position="31"/>
        <end position="132"/>
    </location>
</feature>
<accession>A0A1N6G2U3</accession>
<dbReference type="OrthoDB" id="9811671at2"/>
<dbReference type="PANTHER" id="PTHR36919:SF2">
    <property type="entry name" value="BLL6627 PROTEIN"/>
    <property type="match status" value="1"/>
</dbReference>
<dbReference type="AlphaFoldDB" id="A0A1N6G2U3"/>
<evidence type="ECO:0000313" key="3">
    <source>
        <dbReference type="EMBL" id="SIO01823.1"/>
    </source>
</evidence>
<feature type="chain" id="PRO_5012952461" evidence="1">
    <location>
        <begin position="27"/>
        <end position="134"/>
    </location>
</feature>
<dbReference type="PANTHER" id="PTHR36919">
    <property type="entry name" value="BLR1215 PROTEIN"/>
    <property type="match status" value="1"/>
</dbReference>
<protein>
    <submittedName>
        <fullName evidence="3">Uncharacterized conserved protein, DUF2147 family</fullName>
    </submittedName>
</protein>
<keyword evidence="1" id="KW-0732">Signal</keyword>
<organism evidence="3 4">
    <name type="scientific">Vannielia litorea</name>
    <dbReference type="NCBI Taxonomy" id="1217970"/>
    <lineage>
        <taxon>Bacteria</taxon>
        <taxon>Pseudomonadati</taxon>
        <taxon>Pseudomonadota</taxon>
        <taxon>Alphaproteobacteria</taxon>
        <taxon>Rhodobacterales</taxon>
        <taxon>Paracoccaceae</taxon>
        <taxon>Vannielia</taxon>
    </lineage>
</organism>
<evidence type="ECO:0000256" key="1">
    <source>
        <dbReference type="SAM" id="SignalP"/>
    </source>
</evidence>
<dbReference type="Gene3D" id="2.40.128.520">
    <property type="match status" value="1"/>
</dbReference>
<dbReference type="STRING" id="1217970.SAMN05444002_2157"/>
<evidence type="ECO:0000259" key="2">
    <source>
        <dbReference type="Pfam" id="PF09917"/>
    </source>
</evidence>
<reference evidence="4" key="1">
    <citation type="submission" date="2016-11" db="EMBL/GenBank/DDBJ databases">
        <authorList>
            <person name="Varghese N."/>
            <person name="Submissions S."/>
        </authorList>
    </citation>
    <scope>NUCLEOTIDE SEQUENCE [LARGE SCALE GENOMIC DNA]</scope>
    <source>
        <strain evidence="4">DSM 29440</strain>
    </source>
</reference>
<dbReference type="Proteomes" id="UP000184932">
    <property type="component" value="Unassembled WGS sequence"/>
</dbReference>
<name>A0A1N6G2U3_9RHOB</name>
<dbReference type="EMBL" id="FSRL01000001">
    <property type="protein sequence ID" value="SIO01823.1"/>
    <property type="molecule type" value="Genomic_DNA"/>
</dbReference>
<sequence length="134" mass="14126">MPVTKTFSTMMIAGAVVALLSGAAQAATPEGMWLTGPDKKGNVAHVKAVKCGAAMCGTIVKAFNASGQPIQSPNVGKRVFWDMTPAGGNTYEGRAYVPVMKRDYGAQMVLQGNKMVVKGCAGPICMDQTWTRLK</sequence>
<evidence type="ECO:0000313" key="4">
    <source>
        <dbReference type="Proteomes" id="UP000184932"/>
    </source>
</evidence>
<dbReference type="InterPro" id="IPR019223">
    <property type="entry name" value="DUF2147"/>
</dbReference>
<dbReference type="Pfam" id="PF09917">
    <property type="entry name" value="DUF2147"/>
    <property type="match status" value="1"/>
</dbReference>
<proteinExistence type="predicted"/>